<keyword evidence="2" id="KW-1133">Transmembrane helix</keyword>
<evidence type="ECO:0000256" key="2">
    <source>
        <dbReference type="SAM" id="Phobius"/>
    </source>
</evidence>
<name>A0A2N0TH99_BIFLN</name>
<dbReference type="GO" id="GO:0015565">
    <property type="term" value="F:threonine efflux transmembrane transporter activity"/>
    <property type="evidence" value="ECO:0007669"/>
    <property type="project" value="TreeGrafter"/>
</dbReference>
<feature type="transmembrane region" description="Helical" evidence="2">
    <location>
        <begin position="326"/>
        <end position="348"/>
    </location>
</feature>
<dbReference type="InterPro" id="IPR037185">
    <property type="entry name" value="EmrE-like"/>
</dbReference>
<evidence type="ECO:0000259" key="3">
    <source>
        <dbReference type="Pfam" id="PF00892"/>
    </source>
</evidence>
<feature type="transmembrane region" description="Helical" evidence="2">
    <location>
        <begin position="142"/>
        <end position="163"/>
    </location>
</feature>
<dbReference type="Proteomes" id="UP000232928">
    <property type="component" value="Unassembled WGS sequence"/>
</dbReference>
<keyword evidence="2" id="KW-0472">Membrane</keyword>
<proteinExistence type="inferred from homology"/>
<comment type="caution">
    <text evidence="4">The sequence shown here is derived from an EMBL/GenBank/DDBJ whole genome shotgun (WGS) entry which is preliminary data.</text>
</comment>
<protein>
    <submittedName>
        <fullName evidence="4">Transporter</fullName>
    </submittedName>
</protein>
<evidence type="ECO:0000313" key="4">
    <source>
        <dbReference type="EMBL" id="PKD14106.1"/>
    </source>
</evidence>
<feature type="transmembrane region" description="Helical" evidence="2">
    <location>
        <begin position="251"/>
        <end position="274"/>
    </location>
</feature>
<feature type="transmembrane region" description="Helical" evidence="2">
    <location>
        <begin position="194"/>
        <end position="213"/>
    </location>
</feature>
<keyword evidence="2" id="KW-0812">Transmembrane</keyword>
<evidence type="ECO:0000313" key="5">
    <source>
        <dbReference type="Proteomes" id="UP000232928"/>
    </source>
</evidence>
<dbReference type="AlphaFoldDB" id="A0A2N0TH99"/>
<gene>
    <name evidence="4" type="ORF">APC1461_1731</name>
</gene>
<dbReference type="PANTHER" id="PTHR22911">
    <property type="entry name" value="ACYL-MALONYL CONDENSING ENZYME-RELATED"/>
    <property type="match status" value="1"/>
</dbReference>
<comment type="similarity">
    <text evidence="1">Belongs to the EamA transporter family.</text>
</comment>
<feature type="transmembrane region" description="Helical" evidence="2">
    <location>
        <begin position="169"/>
        <end position="187"/>
    </location>
</feature>
<dbReference type="SUPFAM" id="SSF103481">
    <property type="entry name" value="Multidrug resistance efflux transporter EmrE"/>
    <property type="match status" value="2"/>
</dbReference>
<organism evidence="4 5">
    <name type="scientific">Bifidobacterium longum</name>
    <dbReference type="NCBI Taxonomy" id="216816"/>
    <lineage>
        <taxon>Bacteria</taxon>
        <taxon>Bacillati</taxon>
        <taxon>Actinomycetota</taxon>
        <taxon>Actinomycetes</taxon>
        <taxon>Bifidobacteriales</taxon>
        <taxon>Bifidobacteriaceae</taxon>
        <taxon>Bifidobacterium</taxon>
    </lineage>
</organism>
<sequence length="378" mass="40504">MWRAWRGAHCRNAKYRRNSKGLRTVWLFRMVGAIPRNRPHCVTVRNAFQVAARCPDSPSSVNLVKKAVVGILNRVPVVLIVIGEALVIYLATAVAKLAFTQLDPLYSVWYRVGFMAVLLLLWRRPWSKAKRAQLFHRDARGWGLVVLLGCSLVLMNTLFYVAISNMDMGIAVSIEFLGPLSVAVITGKSWRERVGIGIAAVGVVLLAGISLANPSGNGTFLYGLIAILIGGSMWGMYIITGRRVAAGGNSLDDLCIAVTIGWLVQSLFLGVPAVAHVVHPKADATWALEPGGSLKLLALLFVISLMASFIPYVVEQITLRRTTSGAFSVMQSINPAMAVAVGLAFGEIPGVGEIIGVALVICAVIVTFSGDAAPADGQ</sequence>
<dbReference type="Pfam" id="PF00892">
    <property type="entry name" value="EamA"/>
    <property type="match status" value="2"/>
</dbReference>
<feature type="transmembrane region" description="Helical" evidence="2">
    <location>
        <begin position="219"/>
        <end position="239"/>
    </location>
</feature>
<feature type="domain" description="EamA" evidence="3">
    <location>
        <begin position="78"/>
        <end position="212"/>
    </location>
</feature>
<accession>A0A2N0TH99</accession>
<dbReference type="GO" id="GO:0005886">
    <property type="term" value="C:plasma membrane"/>
    <property type="evidence" value="ECO:0007669"/>
    <property type="project" value="TreeGrafter"/>
</dbReference>
<feature type="transmembrane region" description="Helical" evidence="2">
    <location>
        <begin position="354"/>
        <end position="373"/>
    </location>
</feature>
<dbReference type="PANTHER" id="PTHR22911:SF37">
    <property type="entry name" value="THREONINE_HOMOSERINE EXPORTER RHTA"/>
    <property type="match status" value="1"/>
</dbReference>
<feature type="transmembrane region" description="Helical" evidence="2">
    <location>
        <begin position="75"/>
        <end position="99"/>
    </location>
</feature>
<dbReference type="InterPro" id="IPR000620">
    <property type="entry name" value="EamA_dom"/>
</dbReference>
<feature type="domain" description="EamA" evidence="3">
    <location>
        <begin position="222"/>
        <end position="368"/>
    </location>
</feature>
<feature type="transmembrane region" description="Helical" evidence="2">
    <location>
        <begin position="105"/>
        <end position="122"/>
    </location>
</feature>
<reference evidence="4 5" key="1">
    <citation type="submission" date="2017-12" db="EMBL/GenBank/DDBJ databases">
        <title>Bifidobacterium longum APC/DPC strains.</title>
        <authorList>
            <person name="Arboleya S."/>
        </authorList>
    </citation>
    <scope>NUCLEOTIDE SEQUENCE [LARGE SCALE GENOMIC DNA]</scope>
    <source>
        <strain evidence="4 5">APC1461</strain>
    </source>
</reference>
<dbReference type="EMBL" id="PJEG01000021">
    <property type="protein sequence ID" value="PKD14106.1"/>
    <property type="molecule type" value="Genomic_DNA"/>
</dbReference>
<feature type="transmembrane region" description="Helical" evidence="2">
    <location>
        <begin position="294"/>
        <end position="314"/>
    </location>
</feature>
<evidence type="ECO:0000256" key="1">
    <source>
        <dbReference type="ARBA" id="ARBA00007362"/>
    </source>
</evidence>